<accession>A0A2H0X9Y3</accession>
<evidence type="ECO:0000313" key="2">
    <source>
        <dbReference type="Proteomes" id="UP000231414"/>
    </source>
</evidence>
<comment type="caution">
    <text evidence="1">The sequence shown here is derived from an EMBL/GenBank/DDBJ whole genome shotgun (WGS) entry which is preliminary data.</text>
</comment>
<reference evidence="2" key="1">
    <citation type="submission" date="2017-09" db="EMBL/GenBank/DDBJ databases">
        <title>Depth-based differentiation of microbial function through sediment-hosted aquifers and enrichment of novel symbionts in the deep terrestrial subsurface.</title>
        <authorList>
            <person name="Probst A.J."/>
            <person name="Ladd B."/>
            <person name="Jarett J.K."/>
            <person name="Geller-Mcgrath D.E."/>
            <person name="Sieber C.M.K."/>
            <person name="Emerson J.B."/>
            <person name="Anantharaman K."/>
            <person name="Thomas B.C."/>
            <person name="Malmstrom R."/>
            <person name="Stieglmeier M."/>
            <person name="Klingl A."/>
            <person name="Woyke T."/>
            <person name="Ryan C.M."/>
            <person name="Banfield J.F."/>
        </authorList>
    </citation>
    <scope>NUCLEOTIDE SEQUENCE [LARGE SCALE GENOMIC DNA]</scope>
</reference>
<evidence type="ECO:0008006" key="3">
    <source>
        <dbReference type="Google" id="ProtNLM"/>
    </source>
</evidence>
<evidence type="ECO:0000313" key="1">
    <source>
        <dbReference type="EMBL" id="PIS20969.1"/>
    </source>
</evidence>
<name>A0A2H0X9Y3_UNCKA</name>
<protein>
    <recommendedName>
        <fullName evidence="3">tRNA-guanine(15) transglycosylase-like domain-containing protein</fullName>
    </recommendedName>
</protein>
<proteinExistence type="predicted"/>
<organism evidence="1 2">
    <name type="scientific">candidate division WWE3 bacterium CG08_land_8_20_14_0_20_43_13</name>
    <dbReference type="NCBI Taxonomy" id="1975087"/>
    <lineage>
        <taxon>Bacteria</taxon>
        <taxon>Katanobacteria</taxon>
    </lineage>
</organism>
<dbReference type="Proteomes" id="UP000231414">
    <property type="component" value="Unassembled WGS sequence"/>
</dbReference>
<dbReference type="EMBL" id="PEYW01000011">
    <property type="protein sequence ID" value="PIS20969.1"/>
    <property type="molecule type" value="Genomic_DNA"/>
</dbReference>
<dbReference type="AlphaFoldDB" id="A0A2H0X9Y3"/>
<sequence>MIQITHIVPTDYLSYLPLHKRHKCIHLLLAHQVLNDYRYTSYFLEKKLRGDYLILDNSAFEFGEAIADTRLVEAIKLCNPNEVILPDRLYDSATTINRSLEFLEKYKHLNIRFMAVAQGNTLNEWVSCYEKFAYCADIYSIGLGAVYCSSNFFPKLTYLNTRVGITHHLNEFNVVNRKKPHHLLGLGDSGHLELKNQIQFEWIRSCDSSAAFTQALSGSYINRKQAYSKAKSKLDFLLPYSADLFARLKHNITVLNKGGE</sequence>
<gene>
    <name evidence="1" type="ORF">COT52_00990</name>
</gene>